<feature type="compositionally biased region" description="Basic and acidic residues" evidence="1">
    <location>
        <begin position="142"/>
        <end position="152"/>
    </location>
</feature>
<dbReference type="Proteomes" id="UP001141806">
    <property type="component" value="Unassembled WGS sequence"/>
</dbReference>
<evidence type="ECO:0000313" key="2">
    <source>
        <dbReference type="EMBL" id="KAJ4960197.1"/>
    </source>
</evidence>
<dbReference type="EMBL" id="JAMYWD010000009">
    <property type="protein sequence ID" value="KAJ4960197.1"/>
    <property type="molecule type" value="Genomic_DNA"/>
</dbReference>
<keyword evidence="3" id="KW-1185">Reference proteome</keyword>
<comment type="caution">
    <text evidence="2">The sequence shown here is derived from an EMBL/GenBank/DDBJ whole genome shotgun (WGS) entry which is preliminary data.</text>
</comment>
<gene>
    <name evidence="2" type="ORF">NE237_020107</name>
</gene>
<evidence type="ECO:0000313" key="3">
    <source>
        <dbReference type="Proteomes" id="UP001141806"/>
    </source>
</evidence>
<dbReference type="AlphaFoldDB" id="A0A9Q0K2A7"/>
<evidence type="ECO:0000256" key="1">
    <source>
        <dbReference type="SAM" id="MobiDB-lite"/>
    </source>
</evidence>
<organism evidence="2 3">
    <name type="scientific">Protea cynaroides</name>
    <dbReference type="NCBI Taxonomy" id="273540"/>
    <lineage>
        <taxon>Eukaryota</taxon>
        <taxon>Viridiplantae</taxon>
        <taxon>Streptophyta</taxon>
        <taxon>Embryophyta</taxon>
        <taxon>Tracheophyta</taxon>
        <taxon>Spermatophyta</taxon>
        <taxon>Magnoliopsida</taxon>
        <taxon>Proteales</taxon>
        <taxon>Proteaceae</taxon>
        <taxon>Protea</taxon>
    </lineage>
</organism>
<reference evidence="2" key="1">
    <citation type="journal article" date="2023" name="Plant J.">
        <title>The genome of the king protea, Protea cynaroides.</title>
        <authorList>
            <person name="Chang J."/>
            <person name="Duong T.A."/>
            <person name="Schoeman C."/>
            <person name="Ma X."/>
            <person name="Roodt D."/>
            <person name="Barker N."/>
            <person name="Li Z."/>
            <person name="Van de Peer Y."/>
            <person name="Mizrachi E."/>
        </authorList>
    </citation>
    <scope>NUCLEOTIDE SEQUENCE</scope>
    <source>
        <tissue evidence="2">Young leaves</tissue>
    </source>
</reference>
<sequence>MGMWEAQVSDDERNALVRPRTRVEVADAEAVAAAATGAGVYRGDAEDEDRMYMDVDSLPSPSPPHSTRAGPSQTPSRMASPSRPPSDDMMGLQCEITEAQCAMDLRVGELLDAQRVSDQWMAALIASFQTSQTQVAWLTRVNAEDYDRDREAPPPPSPPAP</sequence>
<name>A0A9Q0K2A7_9MAGN</name>
<feature type="region of interest" description="Disordered" evidence="1">
    <location>
        <begin position="142"/>
        <end position="161"/>
    </location>
</feature>
<feature type="region of interest" description="Disordered" evidence="1">
    <location>
        <begin position="41"/>
        <end position="91"/>
    </location>
</feature>
<proteinExistence type="predicted"/>
<protein>
    <submittedName>
        <fullName evidence="2">Uncharacterized protein</fullName>
    </submittedName>
</protein>
<accession>A0A9Q0K2A7</accession>